<dbReference type="PANTHER" id="PTHR12873:SF0">
    <property type="entry name" value="TWINKLE MTDNA HELICASE"/>
    <property type="match status" value="1"/>
</dbReference>
<dbReference type="GO" id="GO:0005524">
    <property type="term" value="F:ATP binding"/>
    <property type="evidence" value="ECO:0007669"/>
    <property type="project" value="InterPro"/>
</dbReference>
<comment type="caution">
    <text evidence="2">The sequence shown here is derived from an EMBL/GenBank/DDBJ whole genome shotgun (WGS) entry which is preliminary data.</text>
</comment>
<dbReference type="InterPro" id="IPR007694">
    <property type="entry name" value="DNA_helicase_DnaB-like_C"/>
</dbReference>
<keyword evidence="2" id="KW-0347">Helicase</keyword>
<dbReference type="GO" id="GO:0006260">
    <property type="term" value="P:DNA replication"/>
    <property type="evidence" value="ECO:0007669"/>
    <property type="project" value="InterPro"/>
</dbReference>
<keyword evidence="2" id="KW-0378">Hydrolase</keyword>
<keyword evidence="2" id="KW-0067">ATP-binding</keyword>
<dbReference type="PANTHER" id="PTHR12873">
    <property type="entry name" value="T7-LIKE MITOCHONDRIAL DNA HELICASE"/>
    <property type="match status" value="1"/>
</dbReference>
<reference evidence="2 3" key="1">
    <citation type="journal article" date="2019" name="Front. Microbiol.">
        <title>Genomes of Neutrophilic Sulfur-Oxidizing Chemolithoautotrophs Representing 9 Proteobacterial Species From 8 Genera.</title>
        <authorList>
            <person name="Watanabe T."/>
            <person name="Kojima H."/>
            <person name="Umezawa K."/>
            <person name="Hori C."/>
            <person name="Takasuka T.E."/>
            <person name="Kato Y."/>
            <person name="Fukui M."/>
        </authorList>
    </citation>
    <scope>NUCLEOTIDE SEQUENCE [LARGE SCALE GENOMIC DNA]</scope>
    <source>
        <strain evidence="2 3">TTN</strain>
    </source>
</reference>
<evidence type="ECO:0000313" key="3">
    <source>
        <dbReference type="Proteomes" id="UP000286806"/>
    </source>
</evidence>
<sequence>MGSSSMKIIPDTIDFDAYLNKSEHSAHVKSASEYTSSIIDLFNIETVDVTPTLPWSKTFSNVRLRPGEVSIWHGINGHGKSLLQGFVDLSLMQQGEKVCIASFEMKPVRTLARMCRQAAGCEEPSTRFINGFGNWTDGKLWMYDQQGTVTPDRVRGVLAYCHAELGITHFVIDSLMKCGIRGDDYNRQKDFIDELTAFARDTGMHIHLVAHSRKGDDETKPPGKMDVKGASEITDQVDNIFNVWRNKRKEAELRKPESNQSKEILDQPDQLILVDKQRNGEWEGTIALWFDRASFQYRAHSREVVLDFGVPF</sequence>
<dbReference type="Proteomes" id="UP000286806">
    <property type="component" value="Unassembled WGS sequence"/>
</dbReference>
<name>A0A401JA52_9PROT</name>
<proteinExistence type="predicted"/>
<evidence type="ECO:0000313" key="2">
    <source>
        <dbReference type="EMBL" id="GBL44426.1"/>
    </source>
</evidence>
<feature type="domain" description="SF4 helicase" evidence="1">
    <location>
        <begin position="47"/>
        <end position="304"/>
    </location>
</feature>
<dbReference type="Gene3D" id="3.40.50.300">
    <property type="entry name" value="P-loop containing nucleotide triphosphate hydrolases"/>
    <property type="match status" value="1"/>
</dbReference>
<dbReference type="Pfam" id="PF13481">
    <property type="entry name" value="AAA_25"/>
    <property type="match status" value="1"/>
</dbReference>
<accession>A0A401JA52</accession>
<dbReference type="InterPro" id="IPR027032">
    <property type="entry name" value="Twinkle-like"/>
</dbReference>
<dbReference type="SUPFAM" id="SSF52540">
    <property type="entry name" value="P-loop containing nucleoside triphosphate hydrolases"/>
    <property type="match status" value="1"/>
</dbReference>
<dbReference type="GO" id="GO:0043139">
    <property type="term" value="F:5'-3' DNA helicase activity"/>
    <property type="evidence" value="ECO:0007669"/>
    <property type="project" value="InterPro"/>
</dbReference>
<dbReference type="AlphaFoldDB" id="A0A401JA52"/>
<dbReference type="InterPro" id="IPR027417">
    <property type="entry name" value="P-loop_NTPase"/>
</dbReference>
<dbReference type="GO" id="GO:0003697">
    <property type="term" value="F:single-stranded DNA binding"/>
    <property type="evidence" value="ECO:0007669"/>
    <property type="project" value="InterPro"/>
</dbReference>
<protein>
    <submittedName>
        <fullName evidence="2">DNA primase/helicase</fullName>
    </submittedName>
</protein>
<keyword evidence="3" id="KW-1185">Reference proteome</keyword>
<organism evidence="2 3">
    <name type="scientific">Sulfuriferula multivorans</name>
    <dbReference type="NCBI Taxonomy" id="1559896"/>
    <lineage>
        <taxon>Bacteria</taxon>
        <taxon>Pseudomonadati</taxon>
        <taxon>Pseudomonadota</taxon>
        <taxon>Betaproteobacteria</taxon>
        <taxon>Nitrosomonadales</taxon>
        <taxon>Sulfuricellaceae</taxon>
        <taxon>Sulfuriferula</taxon>
    </lineage>
</organism>
<keyword evidence="2" id="KW-0547">Nucleotide-binding</keyword>
<dbReference type="EMBL" id="BGOW01000001">
    <property type="protein sequence ID" value="GBL44426.1"/>
    <property type="molecule type" value="Genomic_DNA"/>
</dbReference>
<gene>
    <name evidence="2" type="ORF">SFMTTN_0222</name>
</gene>
<dbReference type="PROSITE" id="PS51199">
    <property type="entry name" value="SF4_HELICASE"/>
    <property type="match status" value="1"/>
</dbReference>
<evidence type="ECO:0000259" key="1">
    <source>
        <dbReference type="PROSITE" id="PS51199"/>
    </source>
</evidence>